<evidence type="ECO:0000256" key="2">
    <source>
        <dbReference type="ARBA" id="ARBA00006427"/>
    </source>
</evidence>
<dbReference type="InterPro" id="IPR024679">
    <property type="entry name" value="Ipi1_N"/>
</dbReference>
<dbReference type="AlphaFoldDB" id="U5ENT9"/>
<dbReference type="PANTHER" id="PTHR16056:SF2">
    <property type="entry name" value="TESTIS-EXPRESSED PROTEIN 10"/>
    <property type="match status" value="1"/>
</dbReference>
<evidence type="ECO:0000259" key="4">
    <source>
        <dbReference type="Pfam" id="PF12333"/>
    </source>
</evidence>
<feature type="non-terminal residue" evidence="5">
    <location>
        <position position="661"/>
    </location>
</feature>
<evidence type="ECO:0000313" key="5">
    <source>
        <dbReference type="EMBL" id="JAB55930.1"/>
    </source>
</evidence>
<dbReference type="Gene3D" id="1.25.10.10">
    <property type="entry name" value="Leucine-rich Repeat Variant"/>
    <property type="match status" value="1"/>
</dbReference>
<dbReference type="EMBL" id="GANO01003941">
    <property type="protein sequence ID" value="JAB55930.1"/>
    <property type="molecule type" value="mRNA"/>
</dbReference>
<organism evidence="5">
    <name type="scientific">Corethrella appendiculata</name>
    <dbReference type="NCBI Taxonomy" id="1370023"/>
    <lineage>
        <taxon>Eukaryota</taxon>
        <taxon>Metazoa</taxon>
        <taxon>Ecdysozoa</taxon>
        <taxon>Arthropoda</taxon>
        <taxon>Hexapoda</taxon>
        <taxon>Insecta</taxon>
        <taxon>Pterygota</taxon>
        <taxon>Neoptera</taxon>
        <taxon>Endopterygota</taxon>
        <taxon>Diptera</taxon>
        <taxon>Nematocera</taxon>
        <taxon>Culicoidea</taxon>
        <taxon>Chaoboridae</taxon>
        <taxon>Corethrella</taxon>
    </lineage>
</organism>
<sequence length="661" mass="76964">GGYRKFKKAEKAKIKLKGAKLPKGTNVTKTNFKVKKILLPEQIRERKINELLSGKNLTIKDCLSRLKNTNSTSRLEGLRGIRDLIGKFTTDLIDNNLHTTLQGVISLTIDLERTIRVDCFKTMSILLSAAPNNKLEPFYELLSSYLKCAMTHIQPTIQEDSLLLLDVYLKFIPALIVVNWEKIFPHFLDMISKLKVESRPERTLTVNLNKQTSNTKWRAKVLQRLLEMLKIYADSNRFDRKFTTFSDKDTTTEDDTTSNAQTPFATRSKNESNEIDNIFNQNHQILYPIRRHLYENACSVNLLLSKEENFESDRDNVESKIRLYSQMLIPLLYESWLELKPVSKGDDFGLEHVITNEAAITLNLILELMKILWDLCIDFSRRANNEEILRWFRSQYKQDFITHIVKDFPYNEAAAKSGGRSGHSAFDVDCFQHNFNICYLYCCLNENFRSEENQNYAQIIDYVENCIENWKFKTPEIVAVVIKVLRYILLEKSGQASVNKNTKNLLQTLLTIYIKSKLPQDVKNNILILFCDIIVLNDNLWREYGQEILTLWLQTLPNLLCKMQIDYSVLKALQFLAKQNNLIFLQSLEDKVFQILDNLPKIKINNIKSKIDGQILILNLLFCIKNMKIISEIDKRLRGNEISIEKELLEHLRTIINVRLE</sequence>
<accession>U5ENT9</accession>
<dbReference type="SUPFAM" id="SSF48371">
    <property type="entry name" value="ARM repeat"/>
    <property type="match status" value="1"/>
</dbReference>
<proteinExistence type="evidence at transcript level"/>
<keyword evidence="3" id="KW-0539">Nucleus</keyword>
<dbReference type="InterPro" id="IPR011989">
    <property type="entry name" value="ARM-like"/>
</dbReference>
<comment type="similarity">
    <text evidence="2">Belongs to the IPI1/TEX10 family.</text>
</comment>
<dbReference type="InterPro" id="IPR016024">
    <property type="entry name" value="ARM-type_fold"/>
</dbReference>
<evidence type="ECO:0000256" key="3">
    <source>
        <dbReference type="ARBA" id="ARBA00023242"/>
    </source>
</evidence>
<dbReference type="Pfam" id="PF12333">
    <property type="entry name" value="Ipi1_N"/>
    <property type="match status" value="1"/>
</dbReference>
<name>U5ENT9_9DIPT</name>
<protein>
    <recommendedName>
        <fullName evidence="4">Pre-rRNA-processing protein Ipi1 N-terminal domain-containing protein</fullName>
    </recommendedName>
</protein>
<comment type="subcellular location">
    <subcellularLocation>
        <location evidence="1">Nucleus</location>
    </subcellularLocation>
</comment>
<reference evidence="5" key="1">
    <citation type="journal article" date="2014" name="Insect Biochem. Mol. Biol.">
        <title>An insight into the sialome of the frog biting fly, Corethrella appendiculata.</title>
        <authorList>
            <person name="Ribeiro J.M.C."/>
            <person name="Chagas A.C."/>
            <person name="Pham V.M."/>
            <person name="Lounibos L.P."/>
            <person name="Calvo E."/>
        </authorList>
    </citation>
    <scope>NUCLEOTIDE SEQUENCE</scope>
    <source>
        <tissue evidence="5">Salivary glands</tissue>
    </source>
</reference>
<feature type="non-terminal residue" evidence="5">
    <location>
        <position position="1"/>
    </location>
</feature>
<dbReference type="GO" id="GO:0071339">
    <property type="term" value="C:MLL1 complex"/>
    <property type="evidence" value="ECO:0007669"/>
    <property type="project" value="TreeGrafter"/>
</dbReference>
<feature type="domain" description="Pre-rRNA-processing protein Ipi1 N-terminal" evidence="4">
    <location>
        <begin position="134"/>
        <end position="229"/>
    </location>
</feature>
<evidence type="ECO:0000256" key="1">
    <source>
        <dbReference type="ARBA" id="ARBA00004123"/>
    </source>
</evidence>
<dbReference type="PANTHER" id="PTHR16056">
    <property type="entry name" value="REGULATOR OF MICROTUBULE DYNAMICS PROTEIN"/>
    <property type="match status" value="1"/>
</dbReference>